<keyword evidence="3" id="KW-1185">Reference proteome</keyword>
<keyword evidence="1" id="KW-1133">Transmembrane helix</keyword>
<accession>A0ABX7X5S3</accession>
<keyword evidence="1" id="KW-0812">Transmembrane</keyword>
<dbReference type="Proteomes" id="UP000672027">
    <property type="component" value="Chromosome"/>
</dbReference>
<evidence type="ECO:0000256" key="1">
    <source>
        <dbReference type="SAM" id="Phobius"/>
    </source>
</evidence>
<gene>
    <name evidence="2" type="ORF">J8380_06695</name>
</gene>
<evidence type="ECO:0000313" key="3">
    <source>
        <dbReference type="Proteomes" id="UP000672027"/>
    </source>
</evidence>
<proteinExistence type="predicted"/>
<feature type="transmembrane region" description="Helical" evidence="1">
    <location>
        <begin position="125"/>
        <end position="145"/>
    </location>
</feature>
<sequence length="326" mass="37992">MYPRKISNWAIYAILLLELLFYFFSYYLLQSMIVSALLLVVSSVHVHGVINRWRRAAVCPSCGQVSELRNQFLGDQNTYIERLWQPRYFFSKWDFWLLIVLPLGLAIKAFLWYKSVTGQDFHHENSYSLLAECVRWSMVLAWPFAFKRILQGMSAIDGYANKVKRFALFSSVYVLLYFPIAFGTMLFAAGWYIQSLPPMLLRVQTQYQAAVTYELYNKMDGFKHVMRSYLEVMDLMHPATDEPLQGRIFLERTIQPNSCLNKGAEMLGEQKERVYPCILPPEQLFDKGDYVFTPPNTYTITAKAKIWDKHLLIVGYPAFNASPLIR</sequence>
<dbReference type="EMBL" id="CP072800">
    <property type="protein sequence ID" value="QTR51231.1"/>
    <property type="molecule type" value="Genomic_DNA"/>
</dbReference>
<keyword evidence="1" id="KW-0472">Membrane</keyword>
<name>A0ABX7X5S3_9GAMM</name>
<feature type="transmembrane region" description="Helical" evidence="1">
    <location>
        <begin position="166"/>
        <end position="193"/>
    </location>
</feature>
<feature type="transmembrane region" description="Helical" evidence="1">
    <location>
        <begin position="9"/>
        <end position="27"/>
    </location>
</feature>
<evidence type="ECO:0000313" key="2">
    <source>
        <dbReference type="EMBL" id="QTR51231.1"/>
    </source>
</evidence>
<feature type="transmembrane region" description="Helical" evidence="1">
    <location>
        <begin position="33"/>
        <end position="50"/>
    </location>
</feature>
<feature type="transmembrane region" description="Helical" evidence="1">
    <location>
        <begin position="95"/>
        <end position="113"/>
    </location>
</feature>
<dbReference type="RefSeq" id="WP_210229461.1">
    <property type="nucleotide sequence ID" value="NZ_CP072800.1"/>
</dbReference>
<protein>
    <submittedName>
        <fullName evidence="2">Uncharacterized protein</fullName>
    </submittedName>
</protein>
<organism evidence="2 3">
    <name type="scientific">Candidatus Thiothrix anitrata</name>
    <dbReference type="NCBI Taxonomy" id="2823902"/>
    <lineage>
        <taxon>Bacteria</taxon>
        <taxon>Pseudomonadati</taxon>
        <taxon>Pseudomonadota</taxon>
        <taxon>Gammaproteobacteria</taxon>
        <taxon>Thiotrichales</taxon>
        <taxon>Thiotrichaceae</taxon>
        <taxon>Thiothrix</taxon>
    </lineage>
</organism>
<reference evidence="2 3" key="1">
    <citation type="submission" date="2021-04" db="EMBL/GenBank/DDBJ databases">
        <title>Genomics, taxonomy and metabolism of representatives of sulfur bacteria of the genus Thiothrix: Thiothrix fructosivorans QT, Thiothrix unzii A1T and three new species, Thiothrix subterranea sp. nov., Thiothrix litoralis sp. nov. and 'Candidatus Thiothrix anitrata' sp. nov.</title>
        <authorList>
            <person name="Ravin N.V."/>
            <person name="Smolyakov D."/>
            <person name="Rudenko T.S."/>
            <person name="Mardanov A.V."/>
            <person name="Beletsky A.V."/>
            <person name="Markov N.D."/>
            <person name="Fomenkov A.I."/>
            <person name="Roberts R.J."/>
            <person name="Karnachuk O.V."/>
            <person name="Novikov A."/>
            <person name="Grabovich M.Y."/>
        </authorList>
    </citation>
    <scope>NUCLEOTIDE SEQUENCE [LARGE SCALE GENOMIC DNA]</scope>
    <source>
        <strain evidence="2 3">A52</strain>
    </source>
</reference>